<organism evidence="2 3">
    <name type="scientific">Halochromatium salexigens</name>
    <name type="common">Chromatium salexigens</name>
    <dbReference type="NCBI Taxonomy" id="49447"/>
    <lineage>
        <taxon>Bacteria</taxon>
        <taxon>Pseudomonadati</taxon>
        <taxon>Pseudomonadota</taxon>
        <taxon>Gammaproteobacteria</taxon>
        <taxon>Chromatiales</taxon>
        <taxon>Chromatiaceae</taxon>
        <taxon>Halochromatium</taxon>
    </lineage>
</organism>
<sequence length="172" mass="17905">MLVIINFFIELALLRRAPQELPASPVLFSVVLVVGLGAGLLLALTAEAGLGSALLQSLLDLTLMLGALWVALSLLERRARFLQSATALIGVDTLITLLALLPVGLAQPVNAESGLLALAGMLFLLLVVWSILAAGHILRHTFELPLPQGVAIAVGFDLLSFVIVSGLIDGAG</sequence>
<evidence type="ECO:0000256" key="1">
    <source>
        <dbReference type="SAM" id="Phobius"/>
    </source>
</evidence>
<keyword evidence="1" id="KW-0812">Transmembrane</keyword>
<proteinExistence type="predicted"/>
<dbReference type="RefSeq" id="WP_201245998.1">
    <property type="nucleotide sequence ID" value="NZ_NHSF01000059.1"/>
</dbReference>
<reference evidence="2" key="2">
    <citation type="journal article" date="2020" name="Microorganisms">
        <title>Osmotic Adaptation and Compatible Solute Biosynthesis of Phototrophic Bacteria as Revealed from Genome Analyses.</title>
        <authorList>
            <person name="Imhoff J.F."/>
            <person name="Rahn T."/>
            <person name="Kunzel S."/>
            <person name="Keller A."/>
            <person name="Neulinger S.C."/>
        </authorList>
    </citation>
    <scope>NUCLEOTIDE SEQUENCE</scope>
    <source>
        <strain evidence="2">DSM 4395</strain>
    </source>
</reference>
<keyword evidence="3" id="KW-1185">Reference proteome</keyword>
<gene>
    <name evidence="2" type="ORF">CCR82_11870</name>
</gene>
<dbReference type="EMBL" id="NHSF01000059">
    <property type="protein sequence ID" value="MBK5931195.1"/>
    <property type="molecule type" value="Genomic_DNA"/>
</dbReference>
<feature type="transmembrane region" description="Helical" evidence="1">
    <location>
        <begin position="87"/>
        <end position="109"/>
    </location>
</feature>
<name>A0AAJ0UGS0_HALSE</name>
<reference evidence="2" key="1">
    <citation type="submission" date="2017-05" db="EMBL/GenBank/DDBJ databases">
        <authorList>
            <person name="Imhoff J.F."/>
            <person name="Rahn T."/>
            <person name="Kuenzel S."/>
            <person name="Neulinger S.C."/>
        </authorList>
    </citation>
    <scope>NUCLEOTIDE SEQUENCE</scope>
    <source>
        <strain evidence="2">DSM 4395</strain>
    </source>
</reference>
<evidence type="ECO:0000313" key="3">
    <source>
        <dbReference type="Proteomes" id="UP001296967"/>
    </source>
</evidence>
<feature type="transmembrane region" description="Helical" evidence="1">
    <location>
        <begin position="54"/>
        <end position="75"/>
    </location>
</feature>
<keyword evidence="1" id="KW-1133">Transmembrane helix</keyword>
<dbReference type="AlphaFoldDB" id="A0AAJ0UGS0"/>
<feature type="transmembrane region" description="Helical" evidence="1">
    <location>
        <begin position="150"/>
        <end position="168"/>
    </location>
</feature>
<feature type="transmembrane region" description="Helical" evidence="1">
    <location>
        <begin position="115"/>
        <end position="138"/>
    </location>
</feature>
<comment type="caution">
    <text evidence="2">The sequence shown here is derived from an EMBL/GenBank/DDBJ whole genome shotgun (WGS) entry which is preliminary data.</text>
</comment>
<keyword evidence="1" id="KW-0472">Membrane</keyword>
<protein>
    <submittedName>
        <fullName evidence="2">Uncharacterized protein</fullName>
    </submittedName>
</protein>
<accession>A0AAJ0UGS0</accession>
<dbReference type="Proteomes" id="UP001296967">
    <property type="component" value="Unassembled WGS sequence"/>
</dbReference>
<evidence type="ECO:0000313" key="2">
    <source>
        <dbReference type="EMBL" id="MBK5931195.1"/>
    </source>
</evidence>
<feature type="transmembrane region" description="Helical" evidence="1">
    <location>
        <begin position="21"/>
        <end position="42"/>
    </location>
</feature>